<evidence type="ECO:0000256" key="3">
    <source>
        <dbReference type="SAM" id="SignalP"/>
    </source>
</evidence>
<feature type="compositionally biased region" description="Low complexity" evidence="1">
    <location>
        <begin position="321"/>
        <end position="332"/>
    </location>
</feature>
<dbReference type="EMBL" id="CP039712">
    <property type="protein sequence ID" value="QCI87166.1"/>
    <property type="molecule type" value="Genomic_DNA"/>
</dbReference>
<keyword evidence="2" id="KW-0812">Transmembrane</keyword>
<dbReference type="AlphaFoldDB" id="A0A4D7D0A8"/>
<keyword evidence="5" id="KW-1185">Reference proteome</keyword>
<dbReference type="OrthoDB" id="10018281at2"/>
<dbReference type="KEGG" id="vao:FA707_09585"/>
<sequence>MKKILFKGLLVVSSLVGMTLTTNAEETTDTATSTTKPSIQLANRPGINLFPSLNNTLPATTSTTSEATDDNSSIEQTTNTQQYMPKQPATNTTTGTKTGAAVHVTLNHESLGEFGYTMSFYGEPYSTLIIPIDASMGKITSVSGGNFIINQDGGLTGTYPSPDEAKNVSIDITPVGKTPVQVTLNFLDEDYEPIPDVPYITYYGKADEQTNIALLDIDGYTFKEAESFSFARNNSSAILLYTFGETNEILNLIYVSNQVDDIDEEEYEGSSTDNLQQTDTSEHATDSTITSIDETFSNQASSDNATNESFTKDFAKAALASTSSNSPTTRTSQATESKITLTSSNEATTTQANELPKTSSVNPVFLGLLGLLLVTISGIPLKNVVKKRTS</sequence>
<feature type="signal peptide" evidence="3">
    <location>
        <begin position="1"/>
        <end position="24"/>
    </location>
</feature>
<dbReference type="RefSeq" id="WP_136953988.1">
    <property type="nucleotide sequence ID" value="NZ_CP039712.1"/>
</dbReference>
<protein>
    <submittedName>
        <fullName evidence="4">Uncharacterized protein</fullName>
    </submittedName>
</protein>
<gene>
    <name evidence="4" type="ORF">FA707_09585</name>
</gene>
<evidence type="ECO:0000256" key="2">
    <source>
        <dbReference type="SAM" id="Phobius"/>
    </source>
</evidence>
<proteinExistence type="predicted"/>
<feature type="region of interest" description="Disordered" evidence="1">
    <location>
        <begin position="264"/>
        <end position="286"/>
    </location>
</feature>
<keyword evidence="2" id="KW-1133">Transmembrane helix</keyword>
<feature type="region of interest" description="Disordered" evidence="1">
    <location>
        <begin position="321"/>
        <end position="355"/>
    </location>
</feature>
<feature type="compositionally biased region" description="Polar residues" evidence="1">
    <location>
        <begin position="333"/>
        <end position="355"/>
    </location>
</feature>
<feature type="transmembrane region" description="Helical" evidence="2">
    <location>
        <begin position="364"/>
        <end position="385"/>
    </location>
</feature>
<feature type="region of interest" description="Disordered" evidence="1">
    <location>
        <begin position="50"/>
        <end position="96"/>
    </location>
</feature>
<evidence type="ECO:0000256" key="1">
    <source>
        <dbReference type="SAM" id="MobiDB-lite"/>
    </source>
</evidence>
<reference evidence="4 5" key="1">
    <citation type="submission" date="2019-04" db="EMBL/GenBank/DDBJ databases">
        <title>Vagococcus sp. nov., isolated from faeces of yaks (Bos grunniens).</title>
        <authorList>
            <person name="Ge Y."/>
        </authorList>
    </citation>
    <scope>NUCLEOTIDE SEQUENCE [LARGE SCALE GENOMIC DNA]</scope>
    <source>
        <strain evidence="4 5">MN-17</strain>
    </source>
</reference>
<keyword evidence="2" id="KW-0472">Membrane</keyword>
<organism evidence="4 5">
    <name type="scientific">Vagococcus zengguangii</name>
    <dbReference type="NCBI Taxonomy" id="2571750"/>
    <lineage>
        <taxon>Bacteria</taxon>
        <taxon>Bacillati</taxon>
        <taxon>Bacillota</taxon>
        <taxon>Bacilli</taxon>
        <taxon>Lactobacillales</taxon>
        <taxon>Enterococcaceae</taxon>
        <taxon>Vagococcus</taxon>
    </lineage>
</organism>
<dbReference type="Proteomes" id="UP000298615">
    <property type="component" value="Chromosome"/>
</dbReference>
<keyword evidence="3" id="KW-0732">Signal</keyword>
<feature type="chain" id="PRO_5043960791" evidence="3">
    <location>
        <begin position="25"/>
        <end position="390"/>
    </location>
</feature>
<feature type="compositionally biased region" description="Polar residues" evidence="1">
    <location>
        <begin position="74"/>
        <end position="84"/>
    </location>
</feature>
<evidence type="ECO:0000313" key="4">
    <source>
        <dbReference type="EMBL" id="QCI87166.1"/>
    </source>
</evidence>
<feature type="compositionally biased region" description="Low complexity" evidence="1">
    <location>
        <begin position="52"/>
        <end position="73"/>
    </location>
</feature>
<accession>A0A4D7D0A8</accession>
<name>A0A4D7D0A8_9ENTE</name>
<feature type="compositionally biased region" description="Polar residues" evidence="1">
    <location>
        <begin position="269"/>
        <end position="279"/>
    </location>
</feature>
<evidence type="ECO:0000313" key="5">
    <source>
        <dbReference type="Proteomes" id="UP000298615"/>
    </source>
</evidence>